<dbReference type="Proteomes" id="UP000315017">
    <property type="component" value="Chromosome"/>
</dbReference>
<dbReference type="PROSITE" id="PS51257">
    <property type="entry name" value="PROKAR_LIPOPROTEIN"/>
    <property type="match status" value="1"/>
</dbReference>
<dbReference type="AlphaFoldDB" id="A0A517YCE7"/>
<keyword evidence="2" id="KW-0732">Signal</keyword>
<feature type="region of interest" description="Disordered" evidence="1">
    <location>
        <begin position="29"/>
        <end position="60"/>
    </location>
</feature>
<accession>A0A517YCE7</accession>
<evidence type="ECO:0000313" key="3">
    <source>
        <dbReference type="EMBL" id="QDU27916.1"/>
    </source>
</evidence>
<keyword evidence="4" id="KW-1185">Reference proteome</keyword>
<dbReference type="RefSeq" id="WP_145089320.1">
    <property type="nucleotide sequence ID" value="NZ_CP036274.1"/>
</dbReference>
<proteinExistence type="predicted"/>
<feature type="compositionally biased region" description="Basic and acidic residues" evidence="1">
    <location>
        <begin position="119"/>
        <end position="172"/>
    </location>
</feature>
<dbReference type="OrthoDB" id="228501at2"/>
<feature type="chain" id="PRO_5022059450" evidence="2">
    <location>
        <begin position="19"/>
        <end position="504"/>
    </location>
</feature>
<feature type="signal peptide" evidence="2">
    <location>
        <begin position="1"/>
        <end position="18"/>
    </location>
</feature>
<dbReference type="KEGG" id="aagg:ETAA8_30070"/>
<sequence length="504" mass="55991" precursor="true">MIRTTFSFTALFGLLALACNLLFTHTADKSDSGGGDASGVGTELKCESPTNEPLLRQAQRQDSPLSLLTEPIHLQSISQAQKPGEIQLVDFEEAFFLDPPAKEDEAKSDVSDGIAPTKTIDELVGDEKPAEEIKDQAKTDADKPVNDKPAGETEDAKPMGPEEGKTLPDAKSQELTSEQIILRDEIRECLGHYYHRPENIATRSPWACMHAMIAYGVDTNLVVGGQRANAIGYLCYNGNCNGQQLFYTQGGQLQARIGPGVQGHAGQFLAMLAQSRVKTTFPMKVDARDFTVADLVEHEKLTCRPNTELTFKLIALSHYLRSDESWTSNDGQTWDIPRLIKEELNQKIVGAACGGTHRLMGFSYAVRKRQQRGEVMEGQWLRAKKFLEAYHQYTFRLQNPDGSFSTDWFAGRGDNGPPARRLETTGHITEWLSYSLSQEELNDPRMVKSVGYLTKLLHDGRNDRWNIGPLGHGLHALAIYDERVFGGEPGKRAEQLARKSAIQR</sequence>
<protein>
    <submittedName>
        <fullName evidence="3">Uncharacterized protein</fullName>
    </submittedName>
</protein>
<evidence type="ECO:0000256" key="2">
    <source>
        <dbReference type="SAM" id="SignalP"/>
    </source>
</evidence>
<gene>
    <name evidence="3" type="ORF">ETAA8_30070</name>
</gene>
<evidence type="ECO:0000256" key="1">
    <source>
        <dbReference type="SAM" id="MobiDB-lite"/>
    </source>
</evidence>
<organism evidence="3 4">
    <name type="scientific">Anatilimnocola aggregata</name>
    <dbReference type="NCBI Taxonomy" id="2528021"/>
    <lineage>
        <taxon>Bacteria</taxon>
        <taxon>Pseudomonadati</taxon>
        <taxon>Planctomycetota</taxon>
        <taxon>Planctomycetia</taxon>
        <taxon>Pirellulales</taxon>
        <taxon>Pirellulaceae</taxon>
        <taxon>Anatilimnocola</taxon>
    </lineage>
</organism>
<evidence type="ECO:0000313" key="4">
    <source>
        <dbReference type="Proteomes" id="UP000315017"/>
    </source>
</evidence>
<name>A0A517YCE7_9BACT</name>
<reference evidence="3 4" key="1">
    <citation type="submission" date="2019-02" db="EMBL/GenBank/DDBJ databases">
        <title>Deep-cultivation of Planctomycetes and their phenomic and genomic characterization uncovers novel biology.</title>
        <authorList>
            <person name="Wiegand S."/>
            <person name="Jogler M."/>
            <person name="Boedeker C."/>
            <person name="Pinto D."/>
            <person name="Vollmers J."/>
            <person name="Rivas-Marin E."/>
            <person name="Kohn T."/>
            <person name="Peeters S.H."/>
            <person name="Heuer A."/>
            <person name="Rast P."/>
            <person name="Oberbeckmann S."/>
            <person name="Bunk B."/>
            <person name="Jeske O."/>
            <person name="Meyerdierks A."/>
            <person name="Storesund J.E."/>
            <person name="Kallscheuer N."/>
            <person name="Luecker S."/>
            <person name="Lage O.M."/>
            <person name="Pohl T."/>
            <person name="Merkel B.J."/>
            <person name="Hornburger P."/>
            <person name="Mueller R.-W."/>
            <person name="Bruemmer F."/>
            <person name="Labrenz M."/>
            <person name="Spormann A.M."/>
            <person name="Op den Camp H."/>
            <person name="Overmann J."/>
            <person name="Amann R."/>
            <person name="Jetten M.S.M."/>
            <person name="Mascher T."/>
            <person name="Medema M.H."/>
            <person name="Devos D.P."/>
            <person name="Kaster A.-K."/>
            <person name="Ovreas L."/>
            <person name="Rohde M."/>
            <person name="Galperin M.Y."/>
            <person name="Jogler C."/>
        </authorList>
    </citation>
    <scope>NUCLEOTIDE SEQUENCE [LARGE SCALE GENOMIC DNA]</scope>
    <source>
        <strain evidence="3 4">ETA_A8</strain>
    </source>
</reference>
<feature type="region of interest" description="Disordered" evidence="1">
    <location>
        <begin position="102"/>
        <end position="175"/>
    </location>
</feature>
<dbReference type="EMBL" id="CP036274">
    <property type="protein sequence ID" value="QDU27916.1"/>
    <property type="molecule type" value="Genomic_DNA"/>
</dbReference>